<organism evidence="1 2">
    <name type="scientific">Flagellimonas sediminis</name>
    <dbReference type="NCBI Taxonomy" id="2696468"/>
    <lineage>
        <taxon>Bacteria</taxon>
        <taxon>Pseudomonadati</taxon>
        <taxon>Bacteroidota</taxon>
        <taxon>Flavobacteriia</taxon>
        <taxon>Flavobacteriales</taxon>
        <taxon>Flavobacteriaceae</taxon>
        <taxon>Flagellimonas</taxon>
    </lineage>
</organism>
<dbReference type="EMBL" id="JAAAMI010000009">
    <property type="protein sequence ID" value="NDV44818.1"/>
    <property type="molecule type" value="Genomic_DNA"/>
</dbReference>
<accession>A0A6I5L433</accession>
<evidence type="ECO:0000313" key="1">
    <source>
        <dbReference type="EMBL" id="NDV44818.1"/>
    </source>
</evidence>
<proteinExistence type="predicted"/>
<dbReference type="RefSeq" id="WP_163636240.1">
    <property type="nucleotide sequence ID" value="NZ_JAAAMI010000009.1"/>
</dbReference>
<comment type="caution">
    <text evidence="1">The sequence shown here is derived from an EMBL/GenBank/DDBJ whole genome shotgun (WGS) entry which is preliminary data.</text>
</comment>
<dbReference type="Proteomes" id="UP000468707">
    <property type="component" value="Unassembled WGS sequence"/>
</dbReference>
<protein>
    <submittedName>
        <fullName evidence="1">Uncharacterized protein</fullName>
    </submittedName>
</protein>
<evidence type="ECO:0000313" key="2">
    <source>
        <dbReference type="Proteomes" id="UP000468707"/>
    </source>
</evidence>
<dbReference type="AlphaFoldDB" id="A0A6I5L433"/>
<reference evidence="1 2" key="1">
    <citation type="submission" date="2020-01" db="EMBL/GenBank/DDBJ databases">
        <title>Muricauda sediminis sp.nov. 40Bstr401.</title>
        <authorList>
            <person name="Xue Z."/>
            <person name="Zhu S."/>
            <person name="Ren N."/>
            <person name="Chen T."/>
            <person name="Chen X."/>
            <person name="Chen J."/>
            <person name="Yang J."/>
        </authorList>
    </citation>
    <scope>NUCLEOTIDE SEQUENCE [LARGE SCALE GENOMIC DNA]</scope>
    <source>
        <strain evidence="1 2">40Bstr401</strain>
    </source>
</reference>
<name>A0A6I5L433_9FLAO</name>
<keyword evidence="2" id="KW-1185">Reference proteome</keyword>
<gene>
    <name evidence="1" type="ORF">GTK07_15925</name>
</gene>
<sequence length="57" mass="6743">MYENATKLRSDNFTLGFRKLLGDSHVIYAELTYGRVEFQTDTFDDQYSIKLGYIKRL</sequence>